<reference evidence="5" key="3">
    <citation type="submission" date="2018-12" db="EMBL/GenBank/DDBJ databases">
        <title>G10K-VGP greater horseshoe bat female genome, primary haplotype.</title>
        <authorList>
            <person name="Teeling E."/>
            <person name="Myers G."/>
            <person name="Vernes S."/>
            <person name="Pippel M."/>
            <person name="Winkler S."/>
            <person name="Fedrigo O."/>
            <person name="Rhie A."/>
            <person name="Koren S."/>
            <person name="Phillippy A."/>
            <person name="Lewin H."/>
            <person name="Damas J."/>
            <person name="Howe K."/>
            <person name="Mountcastle J."/>
            <person name="Jarvis E.D."/>
        </authorList>
    </citation>
    <scope>NUCLEOTIDE SEQUENCE [LARGE SCALE GENOMIC DNA]</scope>
</reference>
<keyword evidence="3" id="KW-0066">ATP synthesis</keyword>
<reference evidence="4" key="5">
    <citation type="submission" date="2025-09" db="UniProtKB">
        <authorList>
            <consortium name="Ensembl"/>
        </authorList>
    </citation>
    <scope>IDENTIFICATION</scope>
</reference>
<dbReference type="Proteomes" id="UP000472240">
    <property type="component" value="Chromosome 5"/>
</dbReference>
<keyword evidence="5" id="KW-1185">Reference proteome</keyword>
<evidence type="ECO:0000313" key="4">
    <source>
        <dbReference type="Ensembl" id="ENSRFEP00010004015.1"/>
    </source>
</evidence>
<protein>
    <submittedName>
        <fullName evidence="4">Uncharacterized protein</fullName>
    </submittedName>
</protein>
<keyword evidence="2" id="KW-0139">CF(1)</keyword>
<evidence type="ECO:0000256" key="2">
    <source>
        <dbReference type="ARBA" id="ARBA00023196"/>
    </source>
</evidence>
<evidence type="ECO:0000256" key="3">
    <source>
        <dbReference type="ARBA" id="ARBA00023310"/>
    </source>
</evidence>
<evidence type="ECO:0000256" key="1">
    <source>
        <dbReference type="ARBA" id="ARBA00009502"/>
    </source>
</evidence>
<reference evidence="4" key="4">
    <citation type="submission" date="2025-08" db="UniProtKB">
        <authorList>
            <consortium name="Ensembl"/>
        </authorList>
    </citation>
    <scope>IDENTIFICATION</scope>
</reference>
<dbReference type="AlphaFoldDB" id="A0A671DSZ9"/>
<dbReference type="InterPro" id="IPR006721">
    <property type="entry name" value="ATP_synth_F1_esu_mt"/>
</dbReference>
<accession>A0A671DSZ9</accession>
<dbReference type="Pfam" id="PF04627">
    <property type="entry name" value="ATP-synt_Eps"/>
    <property type="match status" value="1"/>
</dbReference>
<dbReference type="GO" id="GO:0045259">
    <property type="term" value="C:proton-transporting ATP synthase complex"/>
    <property type="evidence" value="ECO:0007669"/>
    <property type="project" value="UniProtKB-KW"/>
</dbReference>
<dbReference type="Gene3D" id="1.10.1620.20">
    <property type="entry name" value="ATP synthase, F1 complex, epsilon subunit superfamily, mitochondrial"/>
    <property type="match status" value="1"/>
</dbReference>
<dbReference type="InterPro" id="IPR036742">
    <property type="entry name" value="ATP_synth_F1_esu_sf_mt"/>
</dbReference>
<reference evidence="4 5" key="2">
    <citation type="journal article" date="2018" name="Annu Rev Anim Biosci">
        <title>Bat Biology, Genomes, and the Bat1K Project: To Generate Chromosome-Level Genomes for All Living Bat Species.</title>
        <authorList>
            <person name="Teeling E.C."/>
            <person name="Vernes S.C."/>
            <person name="Davalos L.M."/>
            <person name="Ray D.A."/>
            <person name="Gilbert M.T.P."/>
            <person name="Myers E."/>
        </authorList>
    </citation>
    <scope>NUCLEOTIDE SEQUENCE</scope>
</reference>
<proteinExistence type="inferred from homology"/>
<dbReference type="InParanoid" id="A0A671DSZ9"/>
<evidence type="ECO:0000313" key="5">
    <source>
        <dbReference type="Proteomes" id="UP000472240"/>
    </source>
</evidence>
<dbReference type="Ensembl" id="ENSRFET00010004403.1">
    <property type="protein sequence ID" value="ENSRFEP00010004015.1"/>
    <property type="gene ID" value="ENSRFEG00010002822.1"/>
</dbReference>
<dbReference type="GO" id="GO:0005743">
    <property type="term" value="C:mitochondrial inner membrane"/>
    <property type="evidence" value="ECO:0007669"/>
    <property type="project" value="InterPro"/>
</dbReference>
<sequence length="46" mass="5018">MLAGTGYILNSQISAKAIRNVLKTEVKANAEKTVVSTVKMVNLRKK</sequence>
<dbReference type="SUPFAM" id="SSF48690">
    <property type="entry name" value="Epsilon subunit of mitochondrial F1F0-ATP synthase"/>
    <property type="match status" value="1"/>
</dbReference>
<comment type="similarity">
    <text evidence="1">Belongs to the eukaryotic ATPase epsilon family.</text>
</comment>
<name>A0A671DSZ9_RHIFE</name>
<reference evidence="4 5" key="1">
    <citation type="journal article" date="2015" name="Annu Rev Anim Biosci">
        <title>The Genome 10K Project: a way forward.</title>
        <authorList>
            <person name="Koepfli K.P."/>
            <person name="Paten B."/>
            <person name="O'Brien S.J."/>
            <person name="Koepfli K.P."/>
            <person name="Paten B."/>
            <person name="Antunes A."/>
            <person name="Belov K."/>
            <person name="Bustamante C."/>
            <person name="Castoe T.A."/>
            <person name="Clawson H."/>
            <person name="Crawford A.J."/>
            <person name="Diekhans M."/>
            <person name="Distel D."/>
            <person name="Durbin R."/>
            <person name="Earl D."/>
            <person name="Fujita M.K."/>
            <person name="Gamble T."/>
            <person name="Georges A."/>
            <person name="Gemmell N."/>
            <person name="Gilbert M.T."/>
            <person name="Graves J.M."/>
            <person name="Green R.E."/>
            <person name="Hickey G."/>
            <person name="Jarvis E.D."/>
            <person name="Johnson W."/>
            <person name="Komissarov A."/>
            <person name="Korf I."/>
            <person name="Kuhn R."/>
            <person name="Larkin D.M."/>
            <person name="Lewin H."/>
            <person name="Lopez J.V."/>
            <person name="Ma J."/>
            <person name="Marques-Bonet T."/>
            <person name="Miller W."/>
            <person name="Murphy R."/>
            <person name="Pevzner P."/>
            <person name="Shapiro B."/>
            <person name="Steiner C."/>
            <person name="Tamazian G."/>
            <person name="Venkatesh B."/>
            <person name="Wang J."/>
            <person name="Wayne R."/>
            <person name="Wiley E."/>
            <person name="Yang H."/>
            <person name="Zhang G."/>
            <person name="Haussler D."/>
            <person name="Ryder O."/>
            <person name="O'Brien S.J."/>
        </authorList>
    </citation>
    <scope>NUCLEOTIDE SEQUENCE</scope>
</reference>
<organism evidence="4 5">
    <name type="scientific">Rhinolophus ferrumequinum</name>
    <name type="common">Greater horseshoe bat</name>
    <dbReference type="NCBI Taxonomy" id="59479"/>
    <lineage>
        <taxon>Eukaryota</taxon>
        <taxon>Metazoa</taxon>
        <taxon>Chordata</taxon>
        <taxon>Craniata</taxon>
        <taxon>Vertebrata</taxon>
        <taxon>Euteleostomi</taxon>
        <taxon>Mammalia</taxon>
        <taxon>Eutheria</taxon>
        <taxon>Laurasiatheria</taxon>
        <taxon>Chiroptera</taxon>
        <taxon>Yinpterochiroptera</taxon>
        <taxon>Rhinolophoidea</taxon>
        <taxon>Rhinolophidae</taxon>
        <taxon>Rhinolophinae</taxon>
        <taxon>Rhinolophus</taxon>
    </lineage>
</organism>
<dbReference type="GO" id="GO:0046933">
    <property type="term" value="F:proton-transporting ATP synthase activity, rotational mechanism"/>
    <property type="evidence" value="ECO:0007669"/>
    <property type="project" value="InterPro"/>
</dbReference>